<dbReference type="KEGG" id="mdr:MDOR_09290"/>
<evidence type="ECO:0000256" key="1">
    <source>
        <dbReference type="ARBA" id="ARBA00008007"/>
    </source>
</evidence>
<dbReference type="Gene3D" id="3.40.50.2020">
    <property type="match status" value="1"/>
</dbReference>
<sequence length="245" mass="25940">MRPSSERIDEQSVGHGFIQPSRIGAPGCGMATVTACADTTGMLDLVLPLECGGCGLPSTRWCEQCAAALTVRADQPHLASPRLDPGVPVFSLGRYAGPRRRAILGLKERGRTDLIAPLARALGEGIAHLETWGILDRSVTLVPAPTRRIAARRRGGDPVTGMARAAWPDVVQALRSRAFARDSVGLSVPDRQRNVANRVRLVRPVYGPVVLFDDIITTGATATESVRVLQTAGAAVLAVLTLANA</sequence>
<dbReference type="InterPro" id="IPR051910">
    <property type="entry name" value="ComF/GntX_DNA_util-trans"/>
</dbReference>
<accession>A0A7I7VP09</accession>
<dbReference type="AlphaFoldDB" id="A0A7I7VP09"/>
<protein>
    <recommendedName>
        <fullName evidence="4">Phosphoribosyltransferase</fullName>
    </recommendedName>
</protein>
<evidence type="ECO:0000313" key="2">
    <source>
        <dbReference type="EMBL" id="BBZ06760.1"/>
    </source>
</evidence>
<dbReference type="PANTHER" id="PTHR47505">
    <property type="entry name" value="DNA UTILIZATION PROTEIN YHGH"/>
    <property type="match status" value="1"/>
</dbReference>
<dbReference type="InterPro" id="IPR029057">
    <property type="entry name" value="PRTase-like"/>
</dbReference>
<dbReference type="PANTHER" id="PTHR47505:SF1">
    <property type="entry name" value="DNA UTILIZATION PROTEIN YHGH"/>
    <property type="match status" value="1"/>
</dbReference>
<dbReference type="InterPro" id="IPR000836">
    <property type="entry name" value="PRTase_dom"/>
</dbReference>
<name>A0A7I7VP09_9MYCO</name>
<dbReference type="SUPFAM" id="SSF53271">
    <property type="entry name" value="PRTase-like"/>
    <property type="match status" value="1"/>
</dbReference>
<evidence type="ECO:0000313" key="3">
    <source>
        <dbReference type="Proteomes" id="UP000467201"/>
    </source>
</evidence>
<reference evidence="2 3" key="1">
    <citation type="journal article" date="2019" name="Emerg. Microbes Infect.">
        <title>Comprehensive subspecies identification of 175 nontuberculous mycobacteria species based on 7547 genomic profiles.</title>
        <authorList>
            <person name="Matsumoto Y."/>
            <person name="Kinjo T."/>
            <person name="Motooka D."/>
            <person name="Nabeya D."/>
            <person name="Jung N."/>
            <person name="Uechi K."/>
            <person name="Horii T."/>
            <person name="Iida T."/>
            <person name="Fujita J."/>
            <person name="Nakamura S."/>
        </authorList>
    </citation>
    <scope>NUCLEOTIDE SEQUENCE [LARGE SCALE GENOMIC DNA]</scope>
    <source>
        <strain evidence="2 3">JCM 12405</strain>
    </source>
</reference>
<dbReference type="Proteomes" id="UP000467201">
    <property type="component" value="Chromosome"/>
</dbReference>
<dbReference type="CDD" id="cd06223">
    <property type="entry name" value="PRTases_typeI"/>
    <property type="match status" value="1"/>
</dbReference>
<organism evidence="2 3">
    <name type="scientific">Mycolicibacterium doricum</name>
    <dbReference type="NCBI Taxonomy" id="126673"/>
    <lineage>
        <taxon>Bacteria</taxon>
        <taxon>Bacillati</taxon>
        <taxon>Actinomycetota</taxon>
        <taxon>Actinomycetes</taxon>
        <taxon>Mycobacteriales</taxon>
        <taxon>Mycobacteriaceae</taxon>
        <taxon>Mycolicibacterium</taxon>
    </lineage>
</organism>
<proteinExistence type="inferred from homology"/>
<gene>
    <name evidence="2" type="ORF">MDOR_09290</name>
</gene>
<comment type="similarity">
    <text evidence="1">Belongs to the ComF/GntX family.</text>
</comment>
<dbReference type="EMBL" id="AP022605">
    <property type="protein sequence ID" value="BBZ06760.1"/>
    <property type="molecule type" value="Genomic_DNA"/>
</dbReference>
<evidence type="ECO:0008006" key="4">
    <source>
        <dbReference type="Google" id="ProtNLM"/>
    </source>
</evidence>